<dbReference type="Proteomes" id="UP000783742">
    <property type="component" value="Unassembled WGS sequence"/>
</dbReference>
<protein>
    <submittedName>
        <fullName evidence="2">Asp23/Gls24 family envelope stress response protein</fullName>
    </submittedName>
</protein>
<dbReference type="PANTHER" id="PTHR34297">
    <property type="entry name" value="HYPOTHETICAL CYTOSOLIC PROTEIN-RELATED"/>
    <property type="match status" value="1"/>
</dbReference>
<evidence type="ECO:0000256" key="1">
    <source>
        <dbReference type="ARBA" id="ARBA00005721"/>
    </source>
</evidence>
<comment type="similarity">
    <text evidence="1">Belongs to the asp23 family.</text>
</comment>
<evidence type="ECO:0000313" key="3">
    <source>
        <dbReference type="Proteomes" id="UP000783742"/>
    </source>
</evidence>
<sequence length="126" mass="13762">MDNKYLIDGNAAEGTIKISEDVIATIASVAAENVEGIVKVGSNFKSQVSDILNTKNFNRGVKVNIGEKETIIDVYLTIEYGIKIVDVCEEVQKKVKEAIENMTDFEVVEVNVHLSGIAVKSSEKTI</sequence>
<dbReference type="EMBL" id="JAHLQO010000003">
    <property type="protein sequence ID" value="MBU5669183.1"/>
    <property type="molecule type" value="Genomic_DNA"/>
</dbReference>
<organism evidence="2 3">
    <name type="scientific">Peptoniphilus ovalis</name>
    <dbReference type="NCBI Taxonomy" id="2841503"/>
    <lineage>
        <taxon>Bacteria</taxon>
        <taxon>Bacillati</taxon>
        <taxon>Bacillota</taxon>
        <taxon>Tissierellia</taxon>
        <taxon>Tissierellales</taxon>
        <taxon>Peptoniphilaceae</taxon>
        <taxon>Peptoniphilus</taxon>
    </lineage>
</organism>
<name>A0ABS6FGM8_9FIRM</name>
<proteinExistence type="inferred from homology"/>
<dbReference type="InterPro" id="IPR005531">
    <property type="entry name" value="Asp23"/>
</dbReference>
<evidence type="ECO:0000313" key="2">
    <source>
        <dbReference type="EMBL" id="MBU5669183.1"/>
    </source>
</evidence>
<dbReference type="Pfam" id="PF03780">
    <property type="entry name" value="Asp23"/>
    <property type="match status" value="1"/>
</dbReference>
<keyword evidence="3" id="KW-1185">Reference proteome</keyword>
<gene>
    <name evidence="2" type="ORF">KQI68_04920</name>
</gene>
<dbReference type="PANTHER" id="PTHR34297:SF2">
    <property type="entry name" value="ASP23_GLS24 FAMILY ENVELOPE STRESS RESPONSE PROTEIN"/>
    <property type="match status" value="1"/>
</dbReference>
<comment type="caution">
    <text evidence="2">The sequence shown here is derived from an EMBL/GenBank/DDBJ whole genome shotgun (WGS) entry which is preliminary data.</text>
</comment>
<accession>A0ABS6FGM8</accession>
<reference evidence="2 3" key="1">
    <citation type="submission" date="2021-06" db="EMBL/GenBank/DDBJ databases">
        <authorList>
            <person name="Sun Q."/>
            <person name="Li D."/>
        </authorList>
    </citation>
    <scope>NUCLEOTIDE SEQUENCE [LARGE SCALE GENOMIC DNA]</scope>
    <source>
        <strain evidence="2 3">MSJ-1</strain>
    </source>
</reference>
<dbReference type="RefSeq" id="WP_216549029.1">
    <property type="nucleotide sequence ID" value="NZ_JAHLQO010000003.1"/>
</dbReference>